<dbReference type="PANTHER" id="PTHR47600:SF1">
    <property type="entry name" value="NUCLEIC ACID-BINDING, OB-FOLD-LIKE PROTEIN"/>
    <property type="match status" value="1"/>
</dbReference>
<name>A0A834SVH3_9FABA</name>
<comment type="caution">
    <text evidence="1">The sequence shown here is derived from an EMBL/GenBank/DDBJ whole genome shotgun (WGS) entry which is preliminary data.</text>
</comment>
<dbReference type="Proteomes" id="UP000634136">
    <property type="component" value="Unassembled WGS sequence"/>
</dbReference>
<dbReference type="AlphaFoldDB" id="A0A834SVH3"/>
<dbReference type="EMBL" id="JAAIUW010000011">
    <property type="protein sequence ID" value="KAF7810253.1"/>
    <property type="molecule type" value="Genomic_DNA"/>
</dbReference>
<accession>A0A834SVH3</accession>
<reference evidence="1" key="1">
    <citation type="submission" date="2020-09" db="EMBL/GenBank/DDBJ databases">
        <title>Genome-Enabled Discovery of Anthraquinone Biosynthesis in Senna tora.</title>
        <authorList>
            <person name="Kang S.-H."/>
            <person name="Pandey R.P."/>
            <person name="Lee C.-M."/>
            <person name="Sim J.-S."/>
            <person name="Jeong J.-T."/>
            <person name="Choi B.-S."/>
            <person name="Jung M."/>
            <person name="Ginzburg D."/>
            <person name="Zhao K."/>
            <person name="Won S.Y."/>
            <person name="Oh T.-J."/>
            <person name="Yu Y."/>
            <person name="Kim N.-H."/>
            <person name="Lee O.R."/>
            <person name="Lee T.-H."/>
            <person name="Bashyal P."/>
            <person name="Kim T.-S."/>
            <person name="Lee W.-H."/>
            <person name="Kawkins C."/>
            <person name="Kim C.-K."/>
            <person name="Kim J.S."/>
            <person name="Ahn B.O."/>
            <person name="Rhee S.Y."/>
            <person name="Sohng J.K."/>
        </authorList>
    </citation>
    <scope>NUCLEOTIDE SEQUENCE</scope>
    <source>
        <tissue evidence="1">Leaf</tissue>
    </source>
</reference>
<sequence length="94" mass="10324">MDGLALAITATSGFFPGGTRFPSVPLERRRDIGFLYFNRRPNALTVYASKDEAPKLDNYDQMELKFGRLLGEDPKLTLAKVPSSSSSSSSSYSL</sequence>
<evidence type="ECO:0000313" key="1">
    <source>
        <dbReference type="EMBL" id="KAF7810253.1"/>
    </source>
</evidence>
<evidence type="ECO:0000313" key="2">
    <source>
        <dbReference type="Proteomes" id="UP000634136"/>
    </source>
</evidence>
<dbReference type="OrthoDB" id="1899990at2759"/>
<dbReference type="GO" id="GO:0016740">
    <property type="term" value="F:transferase activity"/>
    <property type="evidence" value="ECO:0007669"/>
    <property type="project" value="UniProtKB-KW"/>
</dbReference>
<dbReference type="PANTHER" id="PTHR47600">
    <property type="entry name" value="NUCLEIC ACID-BINDING, OB-FOLD-LIKE PROTEIN"/>
    <property type="match status" value="1"/>
</dbReference>
<keyword evidence="1" id="KW-0808">Transferase</keyword>
<keyword evidence="2" id="KW-1185">Reference proteome</keyword>
<organism evidence="1 2">
    <name type="scientific">Senna tora</name>
    <dbReference type="NCBI Taxonomy" id="362788"/>
    <lineage>
        <taxon>Eukaryota</taxon>
        <taxon>Viridiplantae</taxon>
        <taxon>Streptophyta</taxon>
        <taxon>Embryophyta</taxon>
        <taxon>Tracheophyta</taxon>
        <taxon>Spermatophyta</taxon>
        <taxon>Magnoliopsida</taxon>
        <taxon>eudicotyledons</taxon>
        <taxon>Gunneridae</taxon>
        <taxon>Pentapetalae</taxon>
        <taxon>rosids</taxon>
        <taxon>fabids</taxon>
        <taxon>Fabales</taxon>
        <taxon>Fabaceae</taxon>
        <taxon>Caesalpinioideae</taxon>
        <taxon>Cassia clade</taxon>
        <taxon>Senna</taxon>
    </lineage>
</organism>
<protein>
    <submittedName>
        <fullName evidence="1">Polyribonucleotide nucleotidyltransferase</fullName>
    </submittedName>
</protein>
<proteinExistence type="predicted"/>
<gene>
    <name evidence="1" type="ORF">G2W53_036996</name>
</gene>